<gene>
    <name evidence="2" type="ORF">EL18_00750</name>
</gene>
<comment type="caution">
    <text evidence="2">The sequence shown here is derived from an EMBL/GenBank/DDBJ whole genome shotgun (WGS) entry which is preliminary data.</text>
</comment>
<dbReference type="InterPro" id="IPR019201">
    <property type="entry name" value="DUF2065"/>
</dbReference>
<proteinExistence type="predicted"/>
<keyword evidence="3" id="KW-1185">Reference proteome</keyword>
<dbReference type="Pfam" id="PF09838">
    <property type="entry name" value="DUF2065"/>
    <property type="match status" value="1"/>
</dbReference>
<protein>
    <recommendedName>
        <fullName evidence="4">DUF2065 domain-containing protein</fullName>
    </recommendedName>
</protein>
<dbReference type="eggNOG" id="COG3242">
    <property type="taxonomic scope" value="Bacteria"/>
</dbReference>
<name>A0A084U9U6_9HYPH</name>
<accession>A0A084U9U6</accession>
<organism evidence="2 3">
    <name type="scientific">Nitratireductor basaltis</name>
    <dbReference type="NCBI Taxonomy" id="472175"/>
    <lineage>
        <taxon>Bacteria</taxon>
        <taxon>Pseudomonadati</taxon>
        <taxon>Pseudomonadota</taxon>
        <taxon>Alphaproteobacteria</taxon>
        <taxon>Hyphomicrobiales</taxon>
        <taxon>Phyllobacteriaceae</taxon>
        <taxon>Nitratireductor</taxon>
    </lineage>
</organism>
<keyword evidence="1" id="KW-0472">Membrane</keyword>
<dbReference type="PANTHER" id="PTHR38602:SF1">
    <property type="entry name" value="INNER MEMBRANE PROTEIN"/>
    <property type="match status" value="1"/>
</dbReference>
<reference evidence="2 3" key="1">
    <citation type="submission" date="2014-05" db="EMBL/GenBank/DDBJ databases">
        <title>Draft Genome Sequence of Nitratireductor basaltis Strain UMTGB225, A Marine Bacterium Isolated from Green Barrel Tunicate.</title>
        <authorList>
            <person name="Gan H.Y."/>
        </authorList>
    </citation>
    <scope>NUCLEOTIDE SEQUENCE [LARGE SCALE GENOMIC DNA]</scope>
    <source>
        <strain evidence="2 3">UMTGB225</strain>
    </source>
</reference>
<evidence type="ECO:0000313" key="2">
    <source>
        <dbReference type="EMBL" id="KFB09732.1"/>
    </source>
</evidence>
<dbReference type="STRING" id="472175.EL18_00750"/>
<keyword evidence="1" id="KW-0812">Transmembrane</keyword>
<dbReference type="OrthoDB" id="9815199at2"/>
<dbReference type="AlphaFoldDB" id="A0A084U9U6"/>
<dbReference type="Proteomes" id="UP000053675">
    <property type="component" value="Unassembled WGS sequence"/>
</dbReference>
<dbReference type="EMBL" id="JMQM01000001">
    <property type="protein sequence ID" value="KFB09732.1"/>
    <property type="molecule type" value="Genomic_DNA"/>
</dbReference>
<evidence type="ECO:0008006" key="4">
    <source>
        <dbReference type="Google" id="ProtNLM"/>
    </source>
</evidence>
<dbReference type="PATRIC" id="fig|472175.3.peg.763"/>
<feature type="transmembrane region" description="Helical" evidence="1">
    <location>
        <begin position="40"/>
        <end position="59"/>
    </location>
</feature>
<dbReference type="RefSeq" id="WP_036479886.1">
    <property type="nucleotide sequence ID" value="NZ_JMQM01000001.1"/>
</dbReference>
<keyword evidence="1" id="KW-1133">Transmembrane helix</keyword>
<dbReference type="PANTHER" id="PTHR38602">
    <property type="entry name" value="INNER MEMBRANE PROTEIN-RELATED"/>
    <property type="match status" value="1"/>
</dbReference>
<sequence>MSDFIAALGLVLVLEGLLYGGLPRFAKRMAADVLRLPESVLRGTGLLAMALGVFIVWLVRG</sequence>
<evidence type="ECO:0000313" key="3">
    <source>
        <dbReference type="Proteomes" id="UP000053675"/>
    </source>
</evidence>
<evidence type="ECO:0000256" key="1">
    <source>
        <dbReference type="SAM" id="Phobius"/>
    </source>
</evidence>